<dbReference type="RefSeq" id="WP_367853945.1">
    <property type="nucleotide sequence ID" value="NZ_JBFOHK010000002.1"/>
</dbReference>
<dbReference type="Pfam" id="PF11445">
    <property type="entry name" value="DUF2894"/>
    <property type="match status" value="1"/>
</dbReference>
<dbReference type="EMBL" id="JBFOHK010000002">
    <property type="protein sequence ID" value="MEW9571876.1"/>
    <property type="molecule type" value="Genomic_DNA"/>
</dbReference>
<dbReference type="Proteomes" id="UP001556220">
    <property type="component" value="Unassembled WGS sequence"/>
</dbReference>
<feature type="compositionally biased region" description="Basic residues" evidence="1">
    <location>
        <begin position="206"/>
        <end position="217"/>
    </location>
</feature>
<accession>A0ABV3QDG6</accession>
<keyword evidence="3" id="KW-1185">Reference proteome</keyword>
<protein>
    <submittedName>
        <fullName evidence="2">DUF2894 domain-containing protein</fullName>
    </submittedName>
</protein>
<evidence type="ECO:0000313" key="3">
    <source>
        <dbReference type="Proteomes" id="UP001556220"/>
    </source>
</evidence>
<sequence>MRTELADIHARLATWREQGADRVDPLRFALMAAMAQRAVRHDGVLRQRLDARLQELAEAYAGLLADPPGARPPRRADESPLKQLLAWLADAPRLDAVPQAAPMEPAGEEAPMADIAPMPVLDEFRQLWSRIRIDSLLRQCLDSLPEDAGPLHSRVLAYRAMTLMRDISPGYLQHFIAYADVLTWMEQLGGRAAIGSDVDGAAGVRKPARAGGGRRKGQPANPSPGQP</sequence>
<name>A0ABV3QDG6_9GAMM</name>
<comment type="caution">
    <text evidence="2">The sequence shown here is derived from an EMBL/GenBank/DDBJ whole genome shotgun (WGS) entry which is preliminary data.</text>
</comment>
<evidence type="ECO:0000313" key="2">
    <source>
        <dbReference type="EMBL" id="MEW9571876.1"/>
    </source>
</evidence>
<dbReference type="InterPro" id="IPR021549">
    <property type="entry name" value="DUF2894"/>
</dbReference>
<feature type="region of interest" description="Disordered" evidence="1">
    <location>
        <begin position="197"/>
        <end position="227"/>
    </location>
</feature>
<evidence type="ECO:0000256" key="1">
    <source>
        <dbReference type="SAM" id="MobiDB-lite"/>
    </source>
</evidence>
<proteinExistence type="predicted"/>
<reference evidence="2 3" key="1">
    <citation type="submission" date="2024-06" db="EMBL/GenBank/DDBJ databases">
        <authorList>
            <person name="Woo H."/>
        </authorList>
    </citation>
    <scope>NUCLEOTIDE SEQUENCE [LARGE SCALE GENOMIC DNA]</scope>
    <source>
        <strain evidence="2 3">Si-c</strain>
    </source>
</reference>
<gene>
    <name evidence="2" type="ORF">ABQJ54_08935</name>
</gene>
<organism evidence="2 3">
    <name type="scientific">Rhodanobacter lycopersici</name>
    <dbReference type="NCBI Taxonomy" id="3162487"/>
    <lineage>
        <taxon>Bacteria</taxon>
        <taxon>Pseudomonadati</taxon>
        <taxon>Pseudomonadota</taxon>
        <taxon>Gammaproteobacteria</taxon>
        <taxon>Lysobacterales</taxon>
        <taxon>Rhodanobacteraceae</taxon>
        <taxon>Rhodanobacter</taxon>
    </lineage>
</organism>